<proteinExistence type="predicted"/>
<evidence type="ECO:0000313" key="4">
    <source>
        <dbReference type="Proteomes" id="UP001151760"/>
    </source>
</evidence>
<dbReference type="Proteomes" id="UP001151760">
    <property type="component" value="Unassembled WGS sequence"/>
</dbReference>
<feature type="compositionally biased region" description="Basic and acidic residues" evidence="2">
    <location>
        <begin position="24"/>
        <end position="41"/>
    </location>
</feature>
<gene>
    <name evidence="3" type="ORF">Tco_1032134</name>
</gene>
<sequence>MKICDLEEEERDHLIRRRRRRKRRDEERINHLKQDQDKMAEENVPAPDPTKSDEQILPFNAWLPVGKGNLLLDLQRLQKKIDAKTEEYSFQLDEQWFILNVDLLRKALEITPVNSAHPFVSPPAGEQVMDFVNKLGYLEEIHFVSKMHVNNLYQPWRAILGIVTRSNVDYAELLWEECVQAIQIFFVHQANLNIPTKKPTYHVIPYYWFTKLIIFYLGSEHNIHKTPGSPVHVTGDDFLLGNLKFVPKGEKDEYLEMVARKPTTKEGGQKKTSSVKEIFTKPALVKKHAPAKQTKPVKEIFTKPATSTKAIKGKVLKVRKGKRSDRLVDEEEEEPQPDPEPQIEDDEYNLQRGIQMSLESFQAPVSGVAIREPTLGITRSLPIVEGKGKGIATDEQAAQSLLELQQPKKKITTINTFFRDAEIGADTEKSNSEGDTKILNAGSNPGQGHVALAGPNPKPMHEDFVVLVYPQVHESLKHTDEEHVHLENPLSSSGTLSSIKNLDDAFTFVSPPTQEHVFTTTTATITTSLLLPPPPPQQQSTTDPVLAARVLALEQICANFEKKNKVHDQTTQALSSRIFTLENHDLELSEFDMKEVLHDRMFESGSYRSQPEHAALYEALEESMDRENREVFVEATAKSQDIGVDHLPKIKTRPDWLKPILEEETPKTPKPDWVIPPNDLPKPKNNWMEECHLLLTDHIDLVNPEGNRVVADVSKPLPLGGPLGNKERRNALSISKLKAAYYQDFRLEELVPSLWIESEREYDISAAYCILHWWFKRKEFYITRHSAPSNRRVVRSHIKILSVVSLKTFSRYGYTFLREIVLHRADYKEYKISEADFKNLHPNDFEDLYLLHLQGNLNHLSESDKLGIENYQTKLNLTQPSWDATDFLFKEDYTIFSKPRAIIYKDRNNQKKMMRESEVHQFSDGTLTRILEQLDHMVKDYVMFKFNPGMEHIIWFEDDKRRSKEFIEVIKRRLKIQRIFKNLESFVSGRLRDVDYRLIQRTE</sequence>
<feature type="region of interest" description="Disordered" evidence="2">
    <location>
        <begin position="425"/>
        <end position="451"/>
    </location>
</feature>
<reference evidence="3" key="1">
    <citation type="journal article" date="2022" name="Int. J. Mol. Sci.">
        <title>Draft Genome of Tanacetum Coccineum: Genomic Comparison of Closely Related Tanacetum-Family Plants.</title>
        <authorList>
            <person name="Yamashiro T."/>
            <person name="Shiraishi A."/>
            <person name="Nakayama K."/>
            <person name="Satake H."/>
        </authorList>
    </citation>
    <scope>NUCLEOTIDE SEQUENCE</scope>
</reference>
<name>A0ABQ5GCN5_9ASTR</name>
<organism evidence="3 4">
    <name type="scientific">Tanacetum coccineum</name>
    <dbReference type="NCBI Taxonomy" id="301880"/>
    <lineage>
        <taxon>Eukaryota</taxon>
        <taxon>Viridiplantae</taxon>
        <taxon>Streptophyta</taxon>
        <taxon>Embryophyta</taxon>
        <taxon>Tracheophyta</taxon>
        <taxon>Spermatophyta</taxon>
        <taxon>Magnoliopsida</taxon>
        <taxon>eudicotyledons</taxon>
        <taxon>Gunneridae</taxon>
        <taxon>Pentapetalae</taxon>
        <taxon>asterids</taxon>
        <taxon>campanulids</taxon>
        <taxon>Asterales</taxon>
        <taxon>Asteraceae</taxon>
        <taxon>Asteroideae</taxon>
        <taxon>Anthemideae</taxon>
        <taxon>Anthemidinae</taxon>
        <taxon>Tanacetum</taxon>
    </lineage>
</organism>
<reference evidence="3" key="2">
    <citation type="submission" date="2022-01" db="EMBL/GenBank/DDBJ databases">
        <authorList>
            <person name="Yamashiro T."/>
            <person name="Shiraishi A."/>
            <person name="Satake H."/>
            <person name="Nakayama K."/>
        </authorList>
    </citation>
    <scope>NUCLEOTIDE SEQUENCE</scope>
</reference>
<feature type="compositionally biased region" description="Acidic residues" evidence="2">
    <location>
        <begin position="328"/>
        <end position="345"/>
    </location>
</feature>
<feature type="region of interest" description="Disordered" evidence="2">
    <location>
        <begin position="322"/>
        <end position="345"/>
    </location>
</feature>
<keyword evidence="1" id="KW-0175">Coiled coil</keyword>
<keyword evidence="4" id="KW-1185">Reference proteome</keyword>
<accession>A0ABQ5GCN5</accession>
<comment type="caution">
    <text evidence="3">The sequence shown here is derived from an EMBL/GenBank/DDBJ whole genome shotgun (WGS) entry which is preliminary data.</text>
</comment>
<evidence type="ECO:0000313" key="3">
    <source>
        <dbReference type="EMBL" id="GJT72848.1"/>
    </source>
</evidence>
<evidence type="ECO:0000256" key="2">
    <source>
        <dbReference type="SAM" id="MobiDB-lite"/>
    </source>
</evidence>
<feature type="compositionally biased region" description="Basic and acidic residues" evidence="2">
    <location>
        <begin position="425"/>
        <end position="436"/>
    </location>
</feature>
<protein>
    <submittedName>
        <fullName evidence="3">Uncharacterized protein</fullName>
    </submittedName>
</protein>
<feature type="region of interest" description="Disordered" evidence="2">
    <location>
        <begin position="18"/>
        <end position="53"/>
    </location>
</feature>
<evidence type="ECO:0000256" key="1">
    <source>
        <dbReference type="SAM" id="Coils"/>
    </source>
</evidence>
<feature type="coiled-coil region" evidence="1">
    <location>
        <begin position="67"/>
        <end position="94"/>
    </location>
</feature>
<dbReference type="EMBL" id="BQNB010018297">
    <property type="protein sequence ID" value="GJT72848.1"/>
    <property type="molecule type" value="Genomic_DNA"/>
</dbReference>